<dbReference type="Pfam" id="PF07690">
    <property type="entry name" value="MFS_1"/>
    <property type="match status" value="1"/>
</dbReference>
<dbReference type="InterPro" id="IPR050382">
    <property type="entry name" value="MFS_Na/Anion_cotransporter"/>
</dbReference>
<feature type="transmembrane region" description="Helical" evidence="6">
    <location>
        <begin position="226"/>
        <end position="245"/>
    </location>
</feature>
<comment type="subcellular location">
    <subcellularLocation>
        <location evidence="1">Membrane</location>
        <topology evidence="1">Multi-pass membrane protein</topology>
    </subcellularLocation>
</comment>
<gene>
    <name evidence="8" type="ORF">TDIB3V08_LOCUS4008</name>
</gene>
<dbReference type="GO" id="GO:0022857">
    <property type="term" value="F:transmembrane transporter activity"/>
    <property type="evidence" value="ECO:0007669"/>
    <property type="project" value="InterPro"/>
</dbReference>
<evidence type="ECO:0000256" key="1">
    <source>
        <dbReference type="ARBA" id="ARBA00004141"/>
    </source>
</evidence>
<dbReference type="PROSITE" id="PS50850">
    <property type="entry name" value="MFS"/>
    <property type="match status" value="1"/>
</dbReference>
<dbReference type="PROSITE" id="PS00217">
    <property type="entry name" value="SUGAR_TRANSPORT_2"/>
    <property type="match status" value="1"/>
</dbReference>
<feature type="domain" description="Major facilitator superfamily (MFS) profile" evidence="7">
    <location>
        <begin position="150"/>
        <end position="564"/>
    </location>
</feature>
<dbReference type="InterPro" id="IPR005829">
    <property type="entry name" value="Sugar_transporter_CS"/>
</dbReference>
<feature type="transmembrane region" description="Helical" evidence="6">
    <location>
        <begin position="427"/>
        <end position="445"/>
    </location>
</feature>
<dbReference type="EMBL" id="OA565789">
    <property type="protein sequence ID" value="CAD7197706.1"/>
    <property type="molecule type" value="Genomic_DNA"/>
</dbReference>
<feature type="transmembrane region" description="Helical" evidence="6">
    <location>
        <begin position="286"/>
        <end position="308"/>
    </location>
</feature>
<dbReference type="PANTHER" id="PTHR11662">
    <property type="entry name" value="SOLUTE CARRIER FAMILY 17"/>
    <property type="match status" value="1"/>
</dbReference>
<feature type="compositionally biased region" description="Acidic residues" evidence="5">
    <location>
        <begin position="545"/>
        <end position="557"/>
    </location>
</feature>
<dbReference type="GO" id="GO:0016020">
    <property type="term" value="C:membrane"/>
    <property type="evidence" value="ECO:0007669"/>
    <property type="project" value="UniProtKB-SubCell"/>
</dbReference>
<evidence type="ECO:0000256" key="6">
    <source>
        <dbReference type="SAM" id="Phobius"/>
    </source>
</evidence>
<proteinExistence type="predicted"/>
<feature type="transmembrane region" description="Helical" evidence="6">
    <location>
        <begin position="198"/>
        <end position="219"/>
    </location>
</feature>
<dbReference type="SUPFAM" id="SSF103473">
    <property type="entry name" value="MFS general substrate transporter"/>
    <property type="match status" value="1"/>
</dbReference>
<evidence type="ECO:0000256" key="2">
    <source>
        <dbReference type="ARBA" id="ARBA00022692"/>
    </source>
</evidence>
<feature type="transmembrane region" description="Helical" evidence="6">
    <location>
        <begin position="144"/>
        <end position="170"/>
    </location>
</feature>
<dbReference type="AlphaFoldDB" id="A0A7R8VFU2"/>
<evidence type="ECO:0000313" key="8">
    <source>
        <dbReference type="EMBL" id="CAD7197706.1"/>
    </source>
</evidence>
<keyword evidence="3 6" id="KW-1133">Transmembrane helix</keyword>
<keyword evidence="4 6" id="KW-0472">Membrane</keyword>
<dbReference type="InterPro" id="IPR020846">
    <property type="entry name" value="MFS_dom"/>
</dbReference>
<reference evidence="8" key="1">
    <citation type="submission" date="2020-11" db="EMBL/GenBank/DDBJ databases">
        <authorList>
            <person name="Tran Van P."/>
        </authorList>
    </citation>
    <scope>NUCLEOTIDE SEQUENCE</scope>
</reference>
<keyword evidence="2 6" id="KW-0812">Transmembrane</keyword>
<feature type="region of interest" description="Disordered" evidence="5">
    <location>
        <begin position="540"/>
        <end position="564"/>
    </location>
</feature>
<dbReference type="GO" id="GO:0006820">
    <property type="term" value="P:monoatomic anion transport"/>
    <property type="evidence" value="ECO:0007669"/>
    <property type="project" value="TreeGrafter"/>
</dbReference>
<organism evidence="8">
    <name type="scientific">Timema douglasi</name>
    <name type="common">Walking stick</name>
    <dbReference type="NCBI Taxonomy" id="61478"/>
    <lineage>
        <taxon>Eukaryota</taxon>
        <taxon>Metazoa</taxon>
        <taxon>Ecdysozoa</taxon>
        <taxon>Arthropoda</taxon>
        <taxon>Hexapoda</taxon>
        <taxon>Insecta</taxon>
        <taxon>Pterygota</taxon>
        <taxon>Neoptera</taxon>
        <taxon>Polyneoptera</taxon>
        <taxon>Phasmatodea</taxon>
        <taxon>Timematodea</taxon>
        <taxon>Timematoidea</taxon>
        <taxon>Timematidae</taxon>
        <taxon>Timema</taxon>
    </lineage>
</organism>
<dbReference type="InterPro" id="IPR011701">
    <property type="entry name" value="MFS"/>
</dbReference>
<evidence type="ECO:0000256" key="5">
    <source>
        <dbReference type="SAM" id="MobiDB-lite"/>
    </source>
</evidence>
<dbReference type="FunFam" id="1.20.1250.20:FF:000532">
    <property type="entry name" value="SLC (SoLute Carrier) homolog"/>
    <property type="match status" value="1"/>
</dbReference>
<evidence type="ECO:0000256" key="4">
    <source>
        <dbReference type="ARBA" id="ARBA00023136"/>
    </source>
</evidence>
<dbReference type="InterPro" id="IPR036259">
    <property type="entry name" value="MFS_trans_sf"/>
</dbReference>
<sequence length="564" mass="62770">MISRVLFSEQESGYLWFVAAELCDHATVRLLCLGSTTLAVLLHESVLWFHRGSGRLAGFTQFQTPFFTEDLEALGIKPGSFYSVARRPDLRGYHTNLDIDWLRASVCRPDLCSCLYGGSSVLCPVKPDSHLGPRWMFWRRRRDILTVLAFFGFINMSILRINLSIAILAMTSKYPVITNNGTTIYVQDFDFNPQTKGFILSAFFYGYMVTQIPGGWLATRMGGHKLYGAGIGVTALFTVLTPFIAQVHIYFLIATRVIEGLCEGFTNSSIEYIWAQWVPPLERNRLMGFAFIGTPLGTVTAMSMSGIIATYLGWQAVFFITGSFALVWTLAWWIIVYDEPENDPRITLEELTHIRNCLGKRSNLKKRQEIVFPWCKMLTSLPIWAGVTVIFVMTWNYHTLGTQMPTFLSDVLGFDIKKAGLFSSMPYLVMAIYAPFACSAADWILEKQLLSVTNRLYHVSSVNHLDLAPPYASLLTGLAHTMSSVSGILATTLNGYVVRNKATVELNTTSALANYATEAGVNTVLKNNVHPLNLSSMSLSGIESVPDEPDGECDTDEALSSPAM</sequence>
<accession>A0A7R8VFU2</accession>
<evidence type="ECO:0000256" key="3">
    <source>
        <dbReference type="ARBA" id="ARBA00022989"/>
    </source>
</evidence>
<protein>
    <recommendedName>
        <fullName evidence="7">Major facilitator superfamily (MFS) profile domain-containing protein</fullName>
    </recommendedName>
</protein>
<name>A0A7R8VFU2_TIMDO</name>
<evidence type="ECO:0000259" key="7">
    <source>
        <dbReference type="PROSITE" id="PS50850"/>
    </source>
</evidence>
<feature type="transmembrane region" description="Helical" evidence="6">
    <location>
        <begin position="314"/>
        <end position="335"/>
    </location>
</feature>
<dbReference type="Gene3D" id="1.20.1250.20">
    <property type="entry name" value="MFS general substrate transporter like domains"/>
    <property type="match status" value="2"/>
</dbReference>
<dbReference type="PANTHER" id="PTHR11662:SF455">
    <property type="entry name" value="GH23975P"/>
    <property type="match status" value="1"/>
</dbReference>
<feature type="transmembrane region" description="Helical" evidence="6">
    <location>
        <begin position="370"/>
        <end position="395"/>
    </location>
</feature>